<dbReference type="EMBL" id="SHKI01000002">
    <property type="protein sequence ID" value="RZT68822.1"/>
    <property type="molecule type" value="Genomic_DNA"/>
</dbReference>
<gene>
    <name evidence="8" type="ORF">EV139_0551</name>
</gene>
<feature type="transmembrane region" description="Helical" evidence="7">
    <location>
        <begin position="151"/>
        <end position="173"/>
    </location>
</feature>
<keyword evidence="5 7" id="KW-0472">Membrane</keyword>
<keyword evidence="2" id="KW-1003">Cell membrane</keyword>
<feature type="transmembrane region" description="Helical" evidence="7">
    <location>
        <begin position="81"/>
        <end position="99"/>
    </location>
</feature>
<dbReference type="PIRSF" id="PIRSF006060">
    <property type="entry name" value="AA_transporter"/>
    <property type="match status" value="1"/>
</dbReference>
<feature type="transmembrane region" description="Helical" evidence="7">
    <location>
        <begin position="39"/>
        <end position="61"/>
    </location>
</feature>
<evidence type="ECO:0000256" key="2">
    <source>
        <dbReference type="ARBA" id="ARBA00022475"/>
    </source>
</evidence>
<evidence type="ECO:0000256" key="4">
    <source>
        <dbReference type="ARBA" id="ARBA00022989"/>
    </source>
</evidence>
<feature type="transmembrane region" description="Helical" evidence="7">
    <location>
        <begin position="185"/>
        <end position="206"/>
    </location>
</feature>
<sequence length="499" mass="52516">MSNPKLKRSLGFGAAYAASTGLVVSGTAMVSLGNGFGTGGLAFAIPAFIGLIIITMVAISYGELASMLPGGGMVGEYTLPALGRLMAIIAVLGGYLVLVSADGGTQLLVAGDSFESLTGFPAAAFSFGLLAILLVLNISGVDIFARVQIPVVFGMMGILAIMGVSGVLGITGATPVDNPVLNTDWSTLASMGAVAIWLYIGMEFVAPLAEEVKKPWKTIPLAMIIGVTTIFIVDVLFGWGATRYADLAEMASSSIPHVVGATAIFGATGGLIMTVVTILASFSTGNSYLAAIPRMLYGLANEGLLPKWLSRVSRRTRVPWAGMLVTAGAMASVLLYSTFTDGGIDLILNLISIACTTWLISYIIAQVDVIVLRRRYPSARRPFKTPFYPVPQVLGIASCVYLIAFIVPEMEQRLVVWGSAGVILAAIALFAIIWLKRNRLPLFTPTDLIHTQTNIIVRSESLGEGFEAAETTDDASSTDEFAADGVRDAARATDGRDPR</sequence>
<dbReference type="OrthoDB" id="9762947at2"/>
<feature type="transmembrane region" description="Helical" evidence="7">
    <location>
        <begin position="386"/>
        <end position="408"/>
    </location>
</feature>
<evidence type="ECO:0000256" key="1">
    <source>
        <dbReference type="ARBA" id="ARBA00004651"/>
    </source>
</evidence>
<feature type="transmembrane region" description="Helical" evidence="7">
    <location>
        <begin position="12"/>
        <end position="33"/>
    </location>
</feature>
<feature type="transmembrane region" description="Helical" evidence="7">
    <location>
        <begin position="119"/>
        <end position="139"/>
    </location>
</feature>
<accession>A0A4Q7U9A6</accession>
<feature type="transmembrane region" description="Helical" evidence="7">
    <location>
        <begin position="320"/>
        <end position="340"/>
    </location>
</feature>
<evidence type="ECO:0000256" key="5">
    <source>
        <dbReference type="ARBA" id="ARBA00023136"/>
    </source>
</evidence>
<dbReference type="Gene3D" id="1.20.1740.10">
    <property type="entry name" value="Amino acid/polyamine transporter I"/>
    <property type="match status" value="1"/>
</dbReference>
<protein>
    <submittedName>
        <fullName evidence="8">Amino acid/polyamine/organocation transporter (APC superfamily)</fullName>
    </submittedName>
</protein>
<evidence type="ECO:0000256" key="7">
    <source>
        <dbReference type="SAM" id="Phobius"/>
    </source>
</evidence>
<comment type="caution">
    <text evidence="8">The sequence shown here is derived from an EMBL/GenBank/DDBJ whole genome shotgun (WGS) entry which is preliminary data.</text>
</comment>
<evidence type="ECO:0000313" key="9">
    <source>
        <dbReference type="Proteomes" id="UP000291832"/>
    </source>
</evidence>
<organism evidence="8 9">
    <name type="scientific">Leucobacter luti</name>
    <dbReference type="NCBI Taxonomy" id="340320"/>
    <lineage>
        <taxon>Bacteria</taxon>
        <taxon>Bacillati</taxon>
        <taxon>Actinomycetota</taxon>
        <taxon>Actinomycetes</taxon>
        <taxon>Micrococcales</taxon>
        <taxon>Microbacteriaceae</taxon>
        <taxon>Leucobacter</taxon>
    </lineage>
</organism>
<feature type="transmembrane region" description="Helical" evidence="7">
    <location>
        <begin position="414"/>
        <end position="435"/>
    </location>
</feature>
<evidence type="ECO:0000256" key="3">
    <source>
        <dbReference type="ARBA" id="ARBA00022692"/>
    </source>
</evidence>
<dbReference type="RefSeq" id="WP_130452763.1">
    <property type="nucleotide sequence ID" value="NZ_QYAG01000005.1"/>
</dbReference>
<dbReference type="PANTHER" id="PTHR42770:SF12">
    <property type="entry name" value="AMINO ACID TRANSPORTER"/>
    <property type="match status" value="1"/>
</dbReference>
<feature type="transmembrane region" description="Helical" evidence="7">
    <location>
        <begin position="346"/>
        <end position="365"/>
    </location>
</feature>
<feature type="transmembrane region" description="Helical" evidence="7">
    <location>
        <begin position="259"/>
        <end position="282"/>
    </location>
</feature>
<dbReference type="AlphaFoldDB" id="A0A4Q7U9A6"/>
<feature type="region of interest" description="Disordered" evidence="6">
    <location>
        <begin position="467"/>
        <end position="499"/>
    </location>
</feature>
<feature type="compositionally biased region" description="Basic and acidic residues" evidence="6">
    <location>
        <begin position="485"/>
        <end position="499"/>
    </location>
</feature>
<name>A0A4Q7U9A6_9MICO</name>
<proteinExistence type="predicted"/>
<keyword evidence="9" id="KW-1185">Reference proteome</keyword>
<dbReference type="InterPro" id="IPR002293">
    <property type="entry name" value="AA/rel_permease1"/>
</dbReference>
<dbReference type="PANTHER" id="PTHR42770">
    <property type="entry name" value="AMINO ACID TRANSPORTER-RELATED"/>
    <property type="match status" value="1"/>
</dbReference>
<dbReference type="GO" id="GO:0005886">
    <property type="term" value="C:plasma membrane"/>
    <property type="evidence" value="ECO:0007669"/>
    <property type="project" value="UniProtKB-SubCell"/>
</dbReference>
<reference evidence="8 9" key="1">
    <citation type="journal article" date="2015" name="Stand. Genomic Sci.">
        <title>Genomic Encyclopedia of Bacterial and Archaeal Type Strains, Phase III: the genomes of soil and plant-associated and newly described type strains.</title>
        <authorList>
            <person name="Whitman W.B."/>
            <person name="Woyke T."/>
            <person name="Klenk H.P."/>
            <person name="Zhou Y."/>
            <person name="Lilburn T.G."/>
            <person name="Beck B.J."/>
            <person name="De Vos P."/>
            <person name="Vandamme P."/>
            <person name="Eisen J.A."/>
            <person name="Garrity G."/>
            <person name="Hugenholtz P."/>
            <person name="Kyrpides N.C."/>
        </authorList>
    </citation>
    <scope>NUCLEOTIDE SEQUENCE [LARGE SCALE GENOMIC DNA]</scope>
    <source>
        <strain evidence="8 9">RF6</strain>
    </source>
</reference>
<comment type="subcellular location">
    <subcellularLocation>
        <location evidence="1">Cell membrane</location>
        <topology evidence="1">Multi-pass membrane protein</topology>
    </subcellularLocation>
</comment>
<feature type="transmembrane region" description="Helical" evidence="7">
    <location>
        <begin position="218"/>
        <end position="239"/>
    </location>
</feature>
<keyword evidence="3 7" id="KW-0812">Transmembrane</keyword>
<evidence type="ECO:0000256" key="6">
    <source>
        <dbReference type="SAM" id="MobiDB-lite"/>
    </source>
</evidence>
<dbReference type="InterPro" id="IPR050367">
    <property type="entry name" value="APC_superfamily"/>
</dbReference>
<dbReference type="GO" id="GO:0022857">
    <property type="term" value="F:transmembrane transporter activity"/>
    <property type="evidence" value="ECO:0007669"/>
    <property type="project" value="InterPro"/>
</dbReference>
<dbReference type="Proteomes" id="UP000291832">
    <property type="component" value="Unassembled WGS sequence"/>
</dbReference>
<evidence type="ECO:0000313" key="8">
    <source>
        <dbReference type="EMBL" id="RZT68822.1"/>
    </source>
</evidence>
<dbReference type="Pfam" id="PF13520">
    <property type="entry name" value="AA_permease_2"/>
    <property type="match status" value="1"/>
</dbReference>
<keyword evidence="4 7" id="KW-1133">Transmembrane helix</keyword>